<reference evidence="2 3" key="1">
    <citation type="submission" date="2018-10" db="EMBL/GenBank/DDBJ databases">
        <title>Kocuria tytonicola, new bacteria from the preen glands of American barn owls (Tyto furcata).</title>
        <authorList>
            <person name="Braun M.S."/>
            <person name="Wang E."/>
            <person name="Zimmermann S."/>
            <person name="Boutin S."/>
            <person name="Wagner H."/>
            <person name="Wink M."/>
        </authorList>
    </citation>
    <scope>NUCLEOTIDE SEQUENCE [LARGE SCALE GENOMIC DNA]</scope>
    <source>
        <strain evidence="2 3">473</strain>
    </source>
</reference>
<dbReference type="SUPFAM" id="SSF49899">
    <property type="entry name" value="Concanavalin A-like lectins/glucanases"/>
    <property type="match status" value="1"/>
</dbReference>
<name>A0A3L9M031_9MICC</name>
<dbReference type="Gene3D" id="2.60.120.200">
    <property type="match status" value="1"/>
</dbReference>
<accession>A0A3L9M031</accession>
<dbReference type="Proteomes" id="UP000277871">
    <property type="component" value="Unassembled WGS sequence"/>
</dbReference>
<keyword evidence="1" id="KW-0812">Transmembrane</keyword>
<dbReference type="Pfam" id="PF13385">
    <property type="entry name" value="Laminin_G_3"/>
    <property type="match status" value="1"/>
</dbReference>
<evidence type="ECO:0000256" key="1">
    <source>
        <dbReference type="SAM" id="Phobius"/>
    </source>
</evidence>
<keyword evidence="1" id="KW-1133">Transmembrane helix</keyword>
<organism evidence="2 3">
    <name type="scientific">Kocuria tytonicola</name>
    <dbReference type="NCBI Taxonomy" id="2055946"/>
    <lineage>
        <taxon>Bacteria</taxon>
        <taxon>Bacillati</taxon>
        <taxon>Actinomycetota</taxon>
        <taxon>Actinomycetes</taxon>
        <taxon>Micrococcales</taxon>
        <taxon>Micrococcaceae</taxon>
        <taxon>Kocuria</taxon>
    </lineage>
</organism>
<dbReference type="RefSeq" id="WP_121844814.1">
    <property type="nucleotide sequence ID" value="NZ_PHOA01000001.1"/>
</dbReference>
<evidence type="ECO:0000313" key="2">
    <source>
        <dbReference type="EMBL" id="RLY93727.1"/>
    </source>
</evidence>
<sequence length="303" mass="32693">MSESSSQSMRKQSPEQRARLLRVALGLLVTVALVVIPLVTPGTLGRFTAAVNNTANSGTVMPFFSCREALTKETGRVFAYQFNETRPTNLVDGSNSSTASSYVTPRNTATACKHDTVGYLEFAGNTKSPSIVRNTTSVTPPQTYTQELWFQSTGTQGNLMALTNNDTYPQELKFDRELYVGASGKLNMSNYVSATGGFERVQSPATVADGKWHHVVATRDPAAGFASVYLDGVLVGSTPATGTLETYSPARWRIGCARVDSWPDAPAKSAECFKGNIGFAAVYNRGFTQQDVTNHYKAGVWGP</sequence>
<dbReference type="AlphaFoldDB" id="A0A3L9M031"/>
<keyword evidence="3" id="KW-1185">Reference proteome</keyword>
<evidence type="ECO:0000313" key="3">
    <source>
        <dbReference type="Proteomes" id="UP000277871"/>
    </source>
</evidence>
<feature type="transmembrane region" description="Helical" evidence="1">
    <location>
        <begin position="20"/>
        <end position="39"/>
    </location>
</feature>
<proteinExistence type="predicted"/>
<protein>
    <submittedName>
        <fullName evidence="2">LamG domain-containing protein</fullName>
    </submittedName>
</protein>
<comment type="caution">
    <text evidence="2">The sequence shown here is derived from an EMBL/GenBank/DDBJ whole genome shotgun (WGS) entry which is preliminary data.</text>
</comment>
<keyword evidence="1" id="KW-0472">Membrane</keyword>
<dbReference type="OrthoDB" id="5241786at2"/>
<dbReference type="InterPro" id="IPR013320">
    <property type="entry name" value="ConA-like_dom_sf"/>
</dbReference>
<dbReference type="EMBL" id="RDEX01000001">
    <property type="protein sequence ID" value="RLY93727.1"/>
    <property type="molecule type" value="Genomic_DNA"/>
</dbReference>
<gene>
    <name evidence="2" type="ORF">EAE32_00245</name>
</gene>